<evidence type="ECO:0000256" key="5">
    <source>
        <dbReference type="ARBA" id="ARBA00023002"/>
    </source>
</evidence>
<reference evidence="6" key="1">
    <citation type="submission" date="2021-06" db="EMBL/GenBank/DDBJ databases">
        <authorList>
            <person name="Kallberg Y."/>
            <person name="Tangrot J."/>
            <person name="Rosling A."/>
        </authorList>
    </citation>
    <scope>NUCLEOTIDE SEQUENCE</scope>
    <source>
        <strain evidence="6">MA453B</strain>
    </source>
</reference>
<dbReference type="PANTHER" id="PTHR23023">
    <property type="entry name" value="DIMETHYLANILINE MONOOXYGENASE"/>
    <property type="match status" value="1"/>
</dbReference>
<evidence type="ECO:0000256" key="1">
    <source>
        <dbReference type="ARBA" id="ARBA00009183"/>
    </source>
</evidence>
<protein>
    <submittedName>
        <fullName evidence="6">21783_t:CDS:1</fullName>
    </submittedName>
</protein>
<dbReference type="EMBL" id="CAJVPY010035449">
    <property type="protein sequence ID" value="CAG8801064.1"/>
    <property type="molecule type" value="Genomic_DNA"/>
</dbReference>
<accession>A0A9N9P3W8</accession>
<dbReference type="OrthoDB" id="66881at2759"/>
<keyword evidence="5" id="KW-0560">Oxidoreductase</keyword>
<gene>
    <name evidence="6" type="ORF">DERYTH_LOCUS23376</name>
</gene>
<sequence>MAKHVAIIGAGIAGLTAIKQCLDDDLIPICFEQNSFIGGIWRYEDACEKNNKPYSSVYKGVLTNTSKEMTTYSDFPIPTDWPTYMNYSLVEKYIDMYAENFNLLPHIKLNTTVLKVSILPDKRWKVKYITQNENEEKEEIFDFVMVCSGRHRKPKWPEFKGMNLFKGEQLHSYKYKR</sequence>
<dbReference type="GO" id="GO:0004499">
    <property type="term" value="F:N,N-dimethylaniline monooxygenase activity"/>
    <property type="evidence" value="ECO:0007669"/>
    <property type="project" value="InterPro"/>
</dbReference>
<dbReference type="InterPro" id="IPR000960">
    <property type="entry name" value="Flavin_mOase"/>
</dbReference>
<feature type="non-terminal residue" evidence="6">
    <location>
        <position position="1"/>
    </location>
</feature>
<organism evidence="6 7">
    <name type="scientific">Dentiscutata erythropus</name>
    <dbReference type="NCBI Taxonomy" id="1348616"/>
    <lineage>
        <taxon>Eukaryota</taxon>
        <taxon>Fungi</taxon>
        <taxon>Fungi incertae sedis</taxon>
        <taxon>Mucoromycota</taxon>
        <taxon>Glomeromycotina</taxon>
        <taxon>Glomeromycetes</taxon>
        <taxon>Diversisporales</taxon>
        <taxon>Gigasporaceae</taxon>
        <taxon>Dentiscutata</taxon>
    </lineage>
</organism>
<dbReference type="Proteomes" id="UP000789405">
    <property type="component" value="Unassembled WGS sequence"/>
</dbReference>
<dbReference type="InterPro" id="IPR050346">
    <property type="entry name" value="FMO-like"/>
</dbReference>
<comment type="caution">
    <text evidence="6">The sequence shown here is derived from an EMBL/GenBank/DDBJ whole genome shotgun (WGS) entry which is preliminary data.</text>
</comment>
<evidence type="ECO:0000313" key="7">
    <source>
        <dbReference type="Proteomes" id="UP000789405"/>
    </source>
</evidence>
<dbReference type="SUPFAM" id="SSF51905">
    <property type="entry name" value="FAD/NAD(P)-binding domain"/>
    <property type="match status" value="1"/>
</dbReference>
<dbReference type="Gene3D" id="3.50.50.60">
    <property type="entry name" value="FAD/NAD(P)-binding domain"/>
    <property type="match status" value="1"/>
</dbReference>
<keyword evidence="3" id="KW-0274">FAD</keyword>
<evidence type="ECO:0000313" key="6">
    <source>
        <dbReference type="EMBL" id="CAG8801064.1"/>
    </source>
</evidence>
<keyword evidence="7" id="KW-1185">Reference proteome</keyword>
<dbReference type="GO" id="GO:0050661">
    <property type="term" value="F:NADP binding"/>
    <property type="evidence" value="ECO:0007669"/>
    <property type="project" value="InterPro"/>
</dbReference>
<keyword evidence="2" id="KW-0285">Flavoprotein</keyword>
<dbReference type="GO" id="GO:0050660">
    <property type="term" value="F:flavin adenine dinucleotide binding"/>
    <property type="evidence" value="ECO:0007669"/>
    <property type="project" value="InterPro"/>
</dbReference>
<dbReference type="Pfam" id="PF00743">
    <property type="entry name" value="FMO-like"/>
    <property type="match status" value="1"/>
</dbReference>
<dbReference type="PRINTS" id="PR00370">
    <property type="entry name" value="FMOXYGENASE"/>
</dbReference>
<keyword evidence="4" id="KW-0521">NADP</keyword>
<evidence type="ECO:0000256" key="4">
    <source>
        <dbReference type="ARBA" id="ARBA00022857"/>
    </source>
</evidence>
<name>A0A9N9P3W8_9GLOM</name>
<evidence type="ECO:0000256" key="3">
    <source>
        <dbReference type="ARBA" id="ARBA00022827"/>
    </source>
</evidence>
<dbReference type="InterPro" id="IPR036188">
    <property type="entry name" value="FAD/NAD-bd_sf"/>
</dbReference>
<comment type="similarity">
    <text evidence="1">Belongs to the FMO family.</text>
</comment>
<dbReference type="AlphaFoldDB" id="A0A9N9P3W8"/>
<proteinExistence type="inferred from homology"/>
<evidence type="ECO:0000256" key="2">
    <source>
        <dbReference type="ARBA" id="ARBA00022630"/>
    </source>
</evidence>
<dbReference type="InterPro" id="IPR020946">
    <property type="entry name" value="Flavin_mOase-like"/>
</dbReference>